<dbReference type="GO" id="GO:0071034">
    <property type="term" value="P:CUT catabolic process"/>
    <property type="evidence" value="ECO:0007669"/>
    <property type="project" value="TreeGrafter"/>
</dbReference>
<dbReference type="GO" id="GO:0034475">
    <property type="term" value="P:U4 snRNA 3'-end processing"/>
    <property type="evidence" value="ECO:0007669"/>
    <property type="project" value="TreeGrafter"/>
</dbReference>
<sequence length="201" mass="22229">MIGLLEQRENQLVVLPLEGVYYPRVGDLVIGLVEDVELYGWNVDIVSPYIAYLQGSSVLGRPVNSGEDLRRYLNVGDYVMAKVESFDRSSNPILTVKGKGLGRISKGTVVDVSPVRTPRLIGRNRSMVETLSSETGCEVVVGQNGRVWMNCSSKETEDLLVEMIYLIEREPYTKGLTEKVKSLIRDRLGVNVAGPEAKANP</sequence>
<dbReference type="SUPFAM" id="SSF50249">
    <property type="entry name" value="Nucleic acid-binding proteins"/>
    <property type="match status" value="1"/>
</dbReference>
<dbReference type="InterPro" id="IPR012340">
    <property type="entry name" value="NA-bd_OB-fold"/>
</dbReference>
<evidence type="ECO:0000313" key="6">
    <source>
        <dbReference type="EMBL" id="GGT91161.1"/>
    </source>
</evidence>
<dbReference type="Pfam" id="PF15985">
    <property type="entry name" value="KH_6"/>
    <property type="match status" value="1"/>
</dbReference>
<reference evidence="5" key="3">
    <citation type="journal article" date="2019" name="BMC Res. Notes">
        <title>Complete genome sequence of the Sulfodiicoccus acidiphilus strain HS-1T, the first crenarchaeon that lacks polB3, isolated from an acidic hot spring in Ohwaku-dani, Hakone, Japan.</title>
        <authorList>
            <person name="Sakai H.D."/>
            <person name="Kurosawa N."/>
        </authorList>
    </citation>
    <scope>NUCLEOTIDE SEQUENCE</scope>
    <source>
        <strain evidence="5">HS-1</strain>
    </source>
</reference>
<dbReference type="KEGG" id="sacd:HS1genome_0268"/>
<reference evidence="7" key="2">
    <citation type="submission" date="2018-04" db="EMBL/GenBank/DDBJ databases">
        <title>Complete genome sequence of Sulfodiicoccus acidiphilus strain HS-1.</title>
        <authorList>
            <person name="Sakai H.D."/>
            <person name="Kurosawa N."/>
        </authorList>
    </citation>
    <scope>NUCLEOTIDE SEQUENCE [LARGE SCALE GENOMIC DNA]</scope>
    <source>
        <strain evidence="7">HS-1</strain>
    </source>
</reference>
<dbReference type="NCBIfam" id="NF003181">
    <property type="entry name" value="PRK04163.1-1"/>
    <property type="match status" value="1"/>
</dbReference>
<evidence type="ECO:0000313" key="7">
    <source>
        <dbReference type="Proteomes" id="UP000276741"/>
    </source>
</evidence>
<dbReference type="AlphaFoldDB" id="A0A348B127"/>
<protein>
    <submittedName>
        <fullName evidence="5">RNA-binding protein</fullName>
    </submittedName>
</protein>
<evidence type="ECO:0000259" key="4">
    <source>
        <dbReference type="PROSITE" id="PS50126"/>
    </source>
</evidence>
<dbReference type="EMBL" id="BMQS01000005">
    <property type="protein sequence ID" value="GGT91161.1"/>
    <property type="molecule type" value="Genomic_DNA"/>
</dbReference>
<dbReference type="InterPro" id="IPR004088">
    <property type="entry name" value="KH_dom_type_1"/>
</dbReference>
<dbReference type="InterPro" id="IPR026699">
    <property type="entry name" value="Exosome_RNA_bind1/RRP40/RRP4"/>
</dbReference>
<dbReference type="GO" id="GO:0000178">
    <property type="term" value="C:exosome (RNase complex)"/>
    <property type="evidence" value="ECO:0007669"/>
    <property type="project" value="UniProtKB-KW"/>
</dbReference>
<evidence type="ECO:0000313" key="5">
    <source>
        <dbReference type="EMBL" id="BBD71879.1"/>
    </source>
</evidence>
<accession>A0A348B127</accession>
<dbReference type="Gene3D" id="2.40.50.140">
    <property type="entry name" value="Nucleic acid-binding proteins"/>
    <property type="match status" value="1"/>
</dbReference>
<dbReference type="SMART" id="SM00316">
    <property type="entry name" value="S1"/>
    <property type="match status" value="1"/>
</dbReference>
<evidence type="ECO:0000256" key="3">
    <source>
        <dbReference type="ARBA" id="ARBA00022884"/>
    </source>
</evidence>
<dbReference type="InterPro" id="IPR003029">
    <property type="entry name" value="S1_domain"/>
</dbReference>
<reference evidence="6" key="4">
    <citation type="submission" date="2020-09" db="EMBL/GenBank/DDBJ databases">
        <authorList>
            <person name="Sun Q."/>
            <person name="Ohkuma M."/>
        </authorList>
    </citation>
    <scope>NUCLEOTIDE SEQUENCE</scope>
    <source>
        <strain evidence="6">JCM 31740</strain>
    </source>
</reference>
<evidence type="ECO:0000256" key="2">
    <source>
        <dbReference type="ARBA" id="ARBA00022835"/>
    </source>
</evidence>
<dbReference type="SUPFAM" id="SSF54791">
    <property type="entry name" value="Eukaryotic type KH-domain (KH-domain type I)"/>
    <property type="match status" value="1"/>
</dbReference>
<keyword evidence="2" id="KW-0271">Exosome</keyword>
<dbReference type="EMBL" id="AP018553">
    <property type="protein sequence ID" value="BBD71879.1"/>
    <property type="molecule type" value="Genomic_DNA"/>
</dbReference>
<dbReference type="Gene3D" id="3.30.1370.10">
    <property type="entry name" value="K Homology domain, type 1"/>
    <property type="match status" value="1"/>
</dbReference>
<dbReference type="Proteomes" id="UP000276741">
    <property type="component" value="Chromosome"/>
</dbReference>
<dbReference type="InterPro" id="IPR036612">
    <property type="entry name" value="KH_dom_type_1_sf"/>
</dbReference>
<reference evidence="6" key="1">
    <citation type="journal article" date="2014" name="Int. J. Syst. Evol. Microbiol.">
        <title>Complete genome sequence of Corynebacterium casei LMG S-19264T (=DSM 44701T), isolated from a smear-ripened cheese.</title>
        <authorList>
            <consortium name="US DOE Joint Genome Institute (JGI-PGF)"/>
            <person name="Walter F."/>
            <person name="Albersmeier A."/>
            <person name="Kalinowski J."/>
            <person name="Ruckert C."/>
        </authorList>
    </citation>
    <scope>NUCLEOTIDE SEQUENCE</scope>
    <source>
        <strain evidence="6">JCM 31740</strain>
    </source>
</reference>
<keyword evidence="7" id="KW-1185">Reference proteome</keyword>
<proteinExistence type="inferred from homology"/>
<comment type="similarity">
    <text evidence="1">Belongs to the RRP4 family.</text>
</comment>
<dbReference type="CDD" id="cd22524">
    <property type="entry name" value="KH-I_Rrp4_prokar"/>
    <property type="match status" value="1"/>
</dbReference>
<gene>
    <name evidence="6" type="ORF">GCM10007116_06090</name>
    <name evidence="5" type="ORF">HS1genome_0268</name>
</gene>
<dbReference type="PANTHER" id="PTHR21321:SF4">
    <property type="entry name" value="EXOSOME COMPLEX COMPONENT RRP4"/>
    <property type="match status" value="1"/>
</dbReference>
<dbReference type="Proteomes" id="UP000616143">
    <property type="component" value="Unassembled WGS sequence"/>
</dbReference>
<name>A0A348B127_9CREN</name>
<dbReference type="GO" id="GO:0071051">
    <property type="term" value="P:poly(A)-dependent snoRNA 3'-end processing"/>
    <property type="evidence" value="ECO:0007669"/>
    <property type="project" value="TreeGrafter"/>
</dbReference>
<keyword evidence="3" id="KW-0694">RNA-binding</keyword>
<feature type="domain" description="S1 motif" evidence="4">
    <location>
        <begin position="26"/>
        <end position="97"/>
    </location>
</feature>
<organism evidence="5 7">
    <name type="scientific">Sulfodiicoccus acidiphilus</name>
    <dbReference type="NCBI Taxonomy" id="1670455"/>
    <lineage>
        <taxon>Archaea</taxon>
        <taxon>Thermoproteota</taxon>
        <taxon>Thermoprotei</taxon>
        <taxon>Sulfolobales</taxon>
        <taxon>Sulfolobaceae</taxon>
        <taxon>Sulfodiicoccus</taxon>
    </lineage>
</organism>
<dbReference type="GO" id="GO:0003723">
    <property type="term" value="F:RNA binding"/>
    <property type="evidence" value="ECO:0007669"/>
    <property type="project" value="UniProtKB-KW"/>
</dbReference>
<dbReference type="PROSITE" id="PS50126">
    <property type="entry name" value="S1"/>
    <property type="match status" value="1"/>
</dbReference>
<dbReference type="GO" id="GO:0000467">
    <property type="term" value="P:exonucleolytic trimming to generate mature 3'-end of 5.8S rRNA from tricistronic rRNA transcript (SSU-rRNA, 5.8S rRNA, LSU-rRNA)"/>
    <property type="evidence" value="ECO:0007669"/>
    <property type="project" value="TreeGrafter"/>
</dbReference>
<dbReference type="PANTHER" id="PTHR21321">
    <property type="entry name" value="PNAS-3 RELATED"/>
    <property type="match status" value="1"/>
</dbReference>
<dbReference type="InterPro" id="IPR048565">
    <property type="entry name" value="S1_RRP4"/>
</dbReference>
<dbReference type="CDD" id="cd05789">
    <property type="entry name" value="S1_Rrp4"/>
    <property type="match status" value="1"/>
</dbReference>
<evidence type="ECO:0000256" key="1">
    <source>
        <dbReference type="ARBA" id="ARBA00009155"/>
    </source>
</evidence>